<sequence>MKKISLVVALFVAIGAFAQKQHPQKETFTAEQKTQLMVKKMSLELDLSKKQISKITPIVAEKVNKMEAKIAEFKVKREAKTKRKALTSDEKYNMAIAQLDEKIALQNQMKSILNKEQYATWKQMHKKHEQRGKMMAHHKTKERFKKDIKKRHHKDGRKQKFDKATPEA</sequence>
<evidence type="ECO:0000313" key="4">
    <source>
        <dbReference type="EMBL" id="SHH37095.1"/>
    </source>
</evidence>
<evidence type="ECO:0000256" key="1">
    <source>
        <dbReference type="SAM" id="Coils"/>
    </source>
</evidence>
<gene>
    <name evidence="4" type="ORF">SAMN05444281_0275</name>
</gene>
<reference evidence="5" key="1">
    <citation type="submission" date="2016-11" db="EMBL/GenBank/DDBJ databases">
        <authorList>
            <person name="Varghese N."/>
            <person name="Submissions S."/>
        </authorList>
    </citation>
    <scope>NUCLEOTIDE SEQUENCE [LARGE SCALE GENOMIC DNA]</scope>
    <source>
        <strain evidence="5">DSM 100572</strain>
    </source>
</reference>
<accession>A0A1M5SF72</accession>
<dbReference type="STRING" id="1195760.SAMN05444281_0275"/>
<evidence type="ECO:0000256" key="2">
    <source>
        <dbReference type="SAM" id="MobiDB-lite"/>
    </source>
</evidence>
<keyword evidence="1" id="KW-0175">Coiled coil</keyword>
<organism evidence="4 5">
    <name type="scientific">Wenyingzhuangia marina</name>
    <dbReference type="NCBI Taxonomy" id="1195760"/>
    <lineage>
        <taxon>Bacteria</taxon>
        <taxon>Pseudomonadati</taxon>
        <taxon>Bacteroidota</taxon>
        <taxon>Flavobacteriia</taxon>
        <taxon>Flavobacteriales</taxon>
        <taxon>Flavobacteriaceae</taxon>
        <taxon>Wenyingzhuangia</taxon>
    </lineage>
</organism>
<protein>
    <recommendedName>
        <fullName evidence="6">LTXXQ motif family protein</fullName>
    </recommendedName>
</protein>
<name>A0A1M5SF72_9FLAO</name>
<keyword evidence="5" id="KW-1185">Reference proteome</keyword>
<feature type="compositionally biased region" description="Basic and acidic residues" evidence="2">
    <location>
        <begin position="158"/>
        <end position="168"/>
    </location>
</feature>
<proteinExistence type="predicted"/>
<keyword evidence="3" id="KW-0732">Signal</keyword>
<dbReference type="RefSeq" id="WP_073117886.1">
    <property type="nucleotide sequence ID" value="NZ_BMEN01000001.1"/>
</dbReference>
<feature type="coiled-coil region" evidence="1">
    <location>
        <begin position="63"/>
        <end position="116"/>
    </location>
</feature>
<evidence type="ECO:0000313" key="5">
    <source>
        <dbReference type="Proteomes" id="UP000184109"/>
    </source>
</evidence>
<evidence type="ECO:0000256" key="3">
    <source>
        <dbReference type="SAM" id="SignalP"/>
    </source>
</evidence>
<feature type="compositionally biased region" description="Basic residues" evidence="2">
    <location>
        <begin position="129"/>
        <end position="157"/>
    </location>
</feature>
<dbReference type="Proteomes" id="UP000184109">
    <property type="component" value="Unassembled WGS sequence"/>
</dbReference>
<evidence type="ECO:0008006" key="6">
    <source>
        <dbReference type="Google" id="ProtNLM"/>
    </source>
</evidence>
<feature type="region of interest" description="Disordered" evidence="2">
    <location>
        <begin position="129"/>
        <end position="168"/>
    </location>
</feature>
<dbReference type="OrthoDB" id="956918at2"/>
<feature type="signal peptide" evidence="3">
    <location>
        <begin position="1"/>
        <end position="18"/>
    </location>
</feature>
<dbReference type="EMBL" id="FQXQ01000001">
    <property type="protein sequence ID" value="SHH37095.1"/>
    <property type="molecule type" value="Genomic_DNA"/>
</dbReference>
<dbReference type="AlphaFoldDB" id="A0A1M5SF72"/>
<feature type="chain" id="PRO_5009913713" description="LTXXQ motif family protein" evidence="3">
    <location>
        <begin position="19"/>
        <end position="168"/>
    </location>
</feature>